<protein>
    <recommendedName>
        <fullName evidence="4">DUF3592 domain-containing protein</fullName>
    </recommendedName>
</protein>
<dbReference type="EMBL" id="BAAAGE010000002">
    <property type="protein sequence ID" value="GAA0723978.1"/>
    <property type="molecule type" value="Genomic_DNA"/>
</dbReference>
<evidence type="ECO:0000256" key="1">
    <source>
        <dbReference type="SAM" id="Phobius"/>
    </source>
</evidence>
<dbReference type="RefSeq" id="WP_343912919.1">
    <property type="nucleotide sequence ID" value="NZ_BAAAGE010000002.1"/>
</dbReference>
<reference evidence="2 3" key="1">
    <citation type="journal article" date="2019" name="Int. J. Syst. Evol. Microbiol.">
        <title>The Global Catalogue of Microorganisms (GCM) 10K type strain sequencing project: providing services to taxonomists for standard genome sequencing and annotation.</title>
        <authorList>
            <consortium name="The Broad Institute Genomics Platform"/>
            <consortium name="The Broad Institute Genome Sequencing Center for Infectious Disease"/>
            <person name="Wu L."/>
            <person name="Ma J."/>
        </authorList>
    </citation>
    <scope>NUCLEOTIDE SEQUENCE [LARGE SCALE GENOMIC DNA]</scope>
    <source>
        <strain evidence="2 3">JCM 15974</strain>
    </source>
</reference>
<feature type="transmembrane region" description="Helical" evidence="1">
    <location>
        <begin position="152"/>
        <end position="174"/>
    </location>
</feature>
<keyword evidence="3" id="KW-1185">Reference proteome</keyword>
<keyword evidence="1" id="KW-0472">Membrane</keyword>
<gene>
    <name evidence="2" type="ORF">GCM10009430_28030</name>
</gene>
<feature type="transmembrane region" description="Helical" evidence="1">
    <location>
        <begin position="12"/>
        <end position="29"/>
    </location>
</feature>
<accession>A0ABN1IZ44</accession>
<evidence type="ECO:0008006" key="4">
    <source>
        <dbReference type="Google" id="ProtNLM"/>
    </source>
</evidence>
<organism evidence="2 3">
    <name type="scientific">Aquimarina litoralis</name>
    <dbReference type="NCBI Taxonomy" id="584605"/>
    <lineage>
        <taxon>Bacteria</taxon>
        <taxon>Pseudomonadati</taxon>
        <taxon>Bacteroidota</taxon>
        <taxon>Flavobacteriia</taxon>
        <taxon>Flavobacteriales</taxon>
        <taxon>Flavobacteriaceae</taxon>
        <taxon>Aquimarina</taxon>
    </lineage>
</organism>
<name>A0ABN1IZ44_9FLAO</name>
<keyword evidence="1" id="KW-0812">Transmembrane</keyword>
<proteinExistence type="predicted"/>
<sequence>MHSFGLPQSPDYIIYIIYGILITFTILIFKKVKKSKDQKKGYGVFLFHIIGVTPFSYFLLELTFSAFFALYGIVSYPEYEATTVDSVSKYNGRSDLGREIYLNYAVLELEDKKGNIIRIDSNEGTNEKIIIGEKIIVSYKDKILIKKSFWSIFMYIGSILVSIIIIGGLLFLVYSRI</sequence>
<evidence type="ECO:0000313" key="2">
    <source>
        <dbReference type="EMBL" id="GAA0723978.1"/>
    </source>
</evidence>
<keyword evidence="1" id="KW-1133">Transmembrane helix</keyword>
<comment type="caution">
    <text evidence="2">The sequence shown here is derived from an EMBL/GenBank/DDBJ whole genome shotgun (WGS) entry which is preliminary data.</text>
</comment>
<dbReference type="Proteomes" id="UP001501758">
    <property type="component" value="Unassembled WGS sequence"/>
</dbReference>
<feature type="transmembrane region" description="Helical" evidence="1">
    <location>
        <begin position="41"/>
        <end position="60"/>
    </location>
</feature>
<evidence type="ECO:0000313" key="3">
    <source>
        <dbReference type="Proteomes" id="UP001501758"/>
    </source>
</evidence>